<dbReference type="AlphaFoldDB" id="A0A653D9M0"/>
<dbReference type="InterPro" id="IPR008197">
    <property type="entry name" value="WAP_dom"/>
</dbReference>
<feature type="domain" description="Sushi" evidence="8">
    <location>
        <begin position="239"/>
        <end position="297"/>
    </location>
</feature>
<keyword evidence="2" id="KW-0677">Repeat</keyword>
<dbReference type="PANTHER" id="PTHR19325:SF575">
    <property type="entry name" value="LOCOMOTION-RELATED PROTEIN HIKARU GENKI"/>
    <property type="match status" value="1"/>
</dbReference>
<dbReference type="GO" id="GO:0030414">
    <property type="term" value="F:peptidase inhibitor activity"/>
    <property type="evidence" value="ECO:0007669"/>
    <property type="project" value="InterPro"/>
</dbReference>
<evidence type="ECO:0000256" key="7">
    <source>
        <dbReference type="SAM" id="SignalP"/>
    </source>
</evidence>
<comment type="caution">
    <text evidence="5">Lacks conserved residue(s) required for the propagation of feature annotation.</text>
</comment>
<evidence type="ECO:0000313" key="11">
    <source>
        <dbReference type="Proteomes" id="UP000410492"/>
    </source>
</evidence>
<feature type="domain" description="Sushi" evidence="8">
    <location>
        <begin position="115"/>
        <end position="172"/>
    </location>
</feature>
<dbReference type="Proteomes" id="UP000410492">
    <property type="component" value="Unassembled WGS sequence"/>
</dbReference>
<protein>
    <recommendedName>
        <fullName evidence="12">Sushi domain-containing protein</fullName>
    </recommendedName>
</protein>
<dbReference type="InterPro" id="IPR035976">
    <property type="entry name" value="Sushi/SCR/CCP_sf"/>
</dbReference>
<dbReference type="CDD" id="cd00033">
    <property type="entry name" value="CCP"/>
    <property type="match status" value="3"/>
</dbReference>
<feature type="non-terminal residue" evidence="10">
    <location>
        <position position="298"/>
    </location>
</feature>
<feature type="signal peptide" evidence="7">
    <location>
        <begin position="1"/>
        <end position="19"/>
    </location>
</feature>
<dbReference type="OrthoDB" id="5804959at2759"/>
<evidence type="ECO:0000256" key="1">
    <source>
        <dbReference type="ARBA" id="ARBA00022659"/>
    </source>
</evidence>
<dbReference type="GO" id="GO:0005576">
    <property type="term" value="C:extracellular region"/>
    <property type="evidence" value="ECO:0007669"/>
    <property type="project" value="InterPro"/>
</dbReference>
<feature type="domain" description="WAP" evidence="9">
    <location>
        <begin position="61"/>
        <end position="114"/>
    </location>
</feature>
<evidence type="ECO:0008006" key="12">
    <source>
        <dbReference type="Google" id="ProtNLM"/>
    </source>
</evidence>
<dbReference type="Gene3D" id="2.10.70.10">
    <property type="entry name" value="Complement Module, domain 1"/>
    <property type="match status" value="3"/>
</dbReference>
<dbReference type="PANTHER" id="PTHR19325">
    <property type="entry name" value="COMPLEMENT COMPONENT-RELATED SUSHI DOMAIN-CONTAINING"/>
    <property type="match status" value="1"/>
</dbReference>
<evidence type="ECO:0000259" key="8">
    <source>
        <dbReference type="PROSITE" id="PS50923"/>
    </source>
</evidence>
<dbReference type="SMART" id="SM00032">
    <property type="entry name" value="CCP"/>
    <property type="match status" value="3"/>
</dbReference>
<feature type="disulfide bond" evidence="5">
    <location>
        <begin position="143"/>
        <end position="170"/>
    </location>
</feature>
<evidence type="ECO:0000259" key="9">
    <source>
        <dbReference type="PROSITE" id="PS51390"/>
    </source>
</evidence>
<keyword evidence="3 5" id="KW-1015">Disulfide bond</keyword>
<dbReference type="PROSITE" id="PS50923">
    <property type="entry name" value="SUSHI"/>
    <property type="match status" value="3"/>
</dbReference>
<evidence type="ECO:0000256" key="6">
    <source>
        <dbReference type="SAM" id="MobiDB-lite"/>
    </source>
</evidence>
<dbReference type="Pfam" id="PF00095">
    <property type="entry name" value="WAP"/>
    <property type="match status" value="1"/>
</dbReference>
<gene>
    <name evidence="10" type="ORF">CALMAC_LOCUS15643</name>
</gene>
<feature type="domain" description="Sushi" evidence="8">
    <location>
        <begin position="174"/>
        <end position="238"/>
    </location>
</feature>
<dbReference type="FunFam" id="2.10.70.10:FF:000086">
    <property type="entry name" value="Hig-anchoring scaffold protein, isoform A"/>
    <property type="match status" value="1"/>
</dbReference>
<evidence type="ECO:0000256" key="3">
    <source>
        <dbReference type="ARBA" id="ARBA00023157"/>
    </source>
</evidence>
<dbReference type="Pfam" id="PF00084">
    <property type="entry name" value="Sushi"/>
    <property type="match status" value="3"/>
</dbReference>
<sequence>MNSKLYWLVFLFILNGVNTLRLTRDTVVSSTTPTPDDDDDDWDEDDSGEEIDDDGKIYKNPRNSPSTLCPRDEEQATLLGQKCLRKCSSDEDCKSKKKKCLCDGACGLSCIKPDRECPDPEQISFGGVTASGKLFGARATYTCQHGYHVVGLQSRTCQGDGHWAGSPPACKQNIYCLSPPTIDHARHNALPEQSTFDLDSTLQYYCHTGYVTNGFPRAKCLAIDGQASWYGPDISCEPRSCGAPSDISHGWHAGECYTYGCRITYHCAEGYELVGKNERFCQADGTWTPKELPTCVRE</sequence>
<feature type="region of interest" description="Disordered" evidence="6">
    <location>
        <begin position="27"/>
        <end position="70"/>
    </location>
</feature>
<dbReference type="EMBL" id="CAACVG010010860">
    <property type="protein sequence ID" value="VEN56860.1"/>
    <property type="molecule type" value="Genomic_DNA"/>
</dbReference>
<dbReference type="SUPFAM" id="SSF57535">
    <property type="entry name" value="Complement control module/SCR domain"/>
    <property type="match status" value="3"/>
</dbReference>
<evidence type="ECO:0000256" key="5">
    <source>
        <dbReference type="PROSITE-ProRule" id="PRU00302"/>
    </source>
</evidence>
<evidence type="ECO:0000313" key="10">
    <source>
        <dbReference type="EMBL" id="VEN56860.1"/>
    </source>
</evidence>
<feature type="compositionally biased region" description="Acidic residues" evidence="6">
    <location>
        <begin position="35"/>
        <end position="53"/>
    </location>
</feature>
<keyword evidence="4" id="KW-0325">Glycoprotein</keyword>
<name>A0A653D9M0_CALMS</name>
<dbReference type="PROSITE" id="PS51390">
    <property type="entry name" value="WAP"/>
    <property type="match status" value="1"/>
</dbReference>
<dbReference type="InterPro" id="IPR000436">
    <property type="entry name" value="Sushi_SCR_CCP_dom"/>
</dbReference>
<proteinExistence type="predicted"/>
<organism evidence="10 11">
    <name type="scientific">Callosobruchus maculatus</name>
    <name type="common">Southern cowpea weevil</name>
    <name type="synonym">Pulse bruchid</name>
    <dbReference type="NCBI Taxonomy" id="64391"/>
    <lineage>
        <taxon>Eukaryota</taxon>
        <taxon>Metazoa</taxon>
        <taxon>Ecdysozoa</taxon>
        <taxon>Arthropoda</taxon>
        <taxon>Hexapoda</taxon>
        <taxon>Insecta</taxon>
        <taxon>Pterygota</taxon>
        <taxon>Neoptera</taxon>
        <taxon>Endopterygota</taxon>
        <taxon>Coleoptera</taxon>
        <taxon>Polyphaga</taxon>
        <taxon>Cucujiformia</taxon>
        <taxon>Chrysomeloidea</taxon>
        <taxon>Chrysomelidae</taxon>
        <taxon>Bruchinae</taxon>
        <taxon>Bruchini</taxon>
        <taxon>Callosobruchus</taxon>
    </lineage>
</organism>
<keyword evidence="7" id="KW-0732">Signal</keyword>
<keyword evidence="11" id="KW-1185">Reference proteome</keyword>
<dbReference type="InterPro" id="IPR050350">
    <property type="entry name" value="Compl-Cell_Adhes-Reg"/>
</dbReference>
<reference evidence="10 11" key="1">
    <citation type="submission" date="2019-01" db="EMBL/GenBank/DDBJ databases">
        <authorList>
            <person name="Sayadi A."/>
        </authorList>
    </citation>
    <scope>NUCLEOTIDE SEQUENCE [LARGE SCALE GENOMIC DNA]</scope>
</reference>
<evidence type="ECO:0000256" key="4">
    <source>
        <dbReference type="ARBA" id="ARBA00023180"/>
    </source>
</evidence>
<evidence type="ECO:0000256" key="2">
    <source>
        <dbReference type="ARBA" id="ARBA00022737"/>
    </source>
</evidence>
<keyword evidence="1 5" id="KW-0768">Sushi</keyword>
<accession>A0A653D9M0</accession>
<feature type="chain" id="PRO_5024845049" description="Sushi domain-containing protein" evidence="7">
    <location>
        <begin position="20"/>
        <end position="298"/>
    </location>
</feature>